<dbReference type="AlphaFoldDB" id="X1GHX1"/>
<dbReference type="InterPro" id="IPR011013">
    <property type="entry name" value="Gal_mutarotase_sf_dom"/>
</dbReference>
<dbReference type="GO" id="GO:0030246">
    <property type="term" value="F:carbohydrate binding"/>
    <property type="evidence" value="ECO:0007669"/>
    <property type="project" value="InterPro"/>
</dbReference>
<gene>
    <name evidence="3" type="ORF">S03H2_19246</name>
</gene>
<dbReference type="GO" id="GO:0005975">
    <property type="term" value="P:carbohydrate metabolic process"/>
    <property type="evidence" value="ECO:0007669"/>
    <property type="project" value="InterPro"/>
</dbReference>
<reference evidence="3" key="1">
    <citation type="journal article" date="2014" name="Front. Microbiol.">
        <title>High frequency of phylogenetically diverse reductive dehalogenase-homologous genes in deep subseafloor sedimentary metagenomes.</title>
        <authorList>
            <person name="Kawai M."/>
            <person name="Futagami T."/>
            <person name="Toyoda A."/>
            <person name="Takaki Y."/>
            <person name="Nishi S."/>
            <person name="Hori S."/>
            <person name="Arai W."/>
            <person name="Tsubouchi T."/>
            <person name="Morono Y."/>
            <person name="Uchiyama I."/>
            <person name="Ito T."/>
            <person name="Fujiyama A."/>
            <person name="Inagaki F."/>
            <person name="Takami H."/>
        </authorList>
    </citation>
    <scope>NUCLEOTIDE SEQUENCE</scope>
    <source>
        <strain evidence="3">Expedition CK06-06</strain>
    </source>
</reference>
<dbReference type="EMBL" id="BARU01010039">
    <property type="protein sequence ID" value="GAH44435.1"/>
    <property type="molecule type" value="Genomic_DNA"/>
</dbReference>
<dbReference type="Pfam" id="PF13802">
    <property type="entry name" value="Gal_mutarotas_2"/>
    <property type="match status" value="1"/>
</dbReference>
<feature type="non-terminal residue" evidence="3">
    <location>
        <position position="213"/>
    </location>
</feature>
<feature type="region of interest" description="Disordered" evidence="1">
    <location>
        <begin position="103"/>
        <end position="139"/>
    </location>
</feature>
<proteinExistence type="predicted"/>
<accession>X1GHX1</accession>
<dbReference type="SUPFAM" id="SSF74650">
    <property type="entry name" value="Galactose mutarotase-like"/>
    <property type="match status" value="1"/>
</dbReference>
<protein>
    <recommendedName>
        <fullName evidence="2">Glycoside hydrolase family 31 N-terminal domain-containing protein</fullName>
    </recommendedName>
</protein>
<evidence type="ECO:0000256" key="1">
    <source>
        <dbReference type="SAM" id="MobiDB-lite"/>
    </source>
</evidence>
<feature type="domain" description="Glycoside hydrolase family 31 N-terminal" evidence="2">
    <location>
        <begin position="83"/>
        <end position="212"/>
    </location>
</feature>
<evidence type="ECO:0000259" key="2">
    <source>
        <dbReference type="Pfam" id="PF13802"/>
    </source>
</evidence>
<dbReference type="GO" id="GO:0003824">
    <property type="term" value="F:catalytic activity"/>
    <property type="evidence" value="ECO:0007669"/>
    <property type="project" value="InterPro"/>
</dbReference>
<dbReference type="Gene3D" id="2.60.40.1760">
    <property type="entry name" value="glycosyl hydrolase (family 31)"/>
    <property type="match status" value="1"/>
</dbReference>
<comment type="caution">
    <text evidence="3">The sequence shown here is derived from an EMBL/GenBank/DDBJ whole genome shotgun (WGS) entry which is preliminary data.</text>
</comment>
<dbReference type="InterPro" id="IPR025887">
    <property type="entry name" value="Glyco_hydro_31_N_dom"/>
</dbReference>
<sequence length="213" mass="23274">MKRKTVNKAIVLSTAAAMAAGSTTIGVLADSVTATSVKKDTIKDQTAVNILKPKSGYTYLSSVASAAKQDNIVTVAYENGEKAQITFLENNLFRFDMEPDGKSDSFKDYATPNNSEETGRIIQQKDDSSEYNKPSPTVEETDGYITISTDSVRLEIDKATSMMKLLNAKTKEVIWEESAPIQYKSGSTIQTLKKQGNENFYGGGTQNGRFVHT</sequence>
<evidence type="ECO:0000313" key="3">
    <source>
        <dbReference type="EMBL" id="GAH44435.1"/>
    </source>
</evidence>
<name>X1GHX1_9ZZZZ</name>
<organism evidence="3">
    <name type="scientific">marine sediment metagenome</name>
    <dbReference type="NCBI Taxonomy" id="412755"/>
    <lineage>
        <taxon>unclassified sequences</taxon>
        <taxon>metagenomes</taxon>
        <taxon>ecological metagenomes</taxon>
    </lineage>
</organism>
<feature type="compositionally biased region" description="Basic and acidic residues" evidence="1">
    <location>
        <begin position="117"/>
        <end position="130"/>
    </location>
</feature>